<dbReference type="GO" id="GO:0005886">
    <property type="term" value="C:plasma membrane"/>
    <property type="evidence" value="ECO:0007669"/>
    <property type="project" value="UniProtKB-SubCell"/>
</dbReference>
<evidence type="ECO:0000256" key="1">
    <source>
        <dbReference type="ARBA" id="ARBA00004651"/>
    </source>
</evidence>
<name>A0A4R2GKQ6_9HYPH</name>
<reference evidence="10 11" key="1">
    <citation type="submission" date="2019-03" db="EMBL/GenBank/DDBJ databases">
        <title>Genomic Encyclopedia of Type Strains, Phase IV (KMG-IV): sequencing the most valuable type-strain genomes for metagenomic binning, comparative biology and taxonomic classification.</title>
        <authorList>
            <person name="Goeker M."/>
        </authorList>
    </citation>
    <scope>NUCLEOTIDE SEQUENCE [LARGE SCALE GENOMIC DNA]</scope>
    <source>
        <strain evidence="10 11">DSM 22958</strain>
    </source>
</reference>
<feature type="transmembrane region" description="Helical" evidence="9">
    <location>
        <begin position="265"/>
        <end position="283"/>
    </location>
</feature>
<accession>A0A4R2GKQ6</accession>
<feature type="transmembrane region" description="Helical" evidence="9">
    <location>
        <begin position="95"/>
        <end position="115"/>
    </location>
</feature>
<sequence>MVTILQLIVSGLTVGAIYALVAVGFTLIYRASGIFNFAQGEFFMLGGMLAGIAMASYGLSYPVAALLACVITVIFGLALFLLGINPARSASPIQLLILTIGASLLARGLASAILGKDFVRLPQLLPWDVWRIGGVVIQVQAVAIVAGAFLIVSAMGIFLSRALTGKAIVAVAANTVGAQLVGINRVAVISLCFALSALIGSLGGILATPITLTSYDTGVMLAIKGFTGAMLGGVGKPYGPVIGGLLVGLLEAFGAGFLSSVYKDALALVVLLLVFALFPQGIFASRSVERV</sequence>
<dbReference type="CDD" id="cd06582">
    <property type="entry name" value="TM_PBP1_LivH_like"/>
    <property type="match status" value="1"/>
</dbReference>
<keyword evidence="2" id="KW-0813">Transport</keyword>
<keyword evidence="5" id="KW-0029">Amino-acid transport</keyword>
<dbReference type="AlphaFoldDB" id="A0A4R2GKQ6"/>
<dbReference type="PANTHER" id="PTHR11795:SF450">
    <property type="entry name" value="ABC TRANSPORTER PERMEASE PROTEIN"/>
    <property type="match status" value="1"/>
</dbReference>
<comment type="similarity">
    <text evidence="8">Belongs to the binding-protein-dependent transport system permease family. LivHM subfamily.</text>
</comment>
<dbReference type="EMBL" id="SLWL01000017">
    <property type="protein sequence ID" value="TCO09484.1"/>
    <property type="molecule type" value="Genomic_DNA"/>
</dbReference>
<evidence type="ECO:0000256" key="7">
    <source>
        <dbReference type="ARBA" id="ARBA00023136"/>
    </source>
</evidence>
<comment type="subcellular location">
    <subcellularLocation>
        <location evidence="1">Cell membrane</location>
        <topology evidence="1">Multi-pass membrane protein</topology>
    </subcellularLocation>
</comment>
<evidence type="ECO:0000256" key="8">
    <source>
        <dbReference type="ARBA" id="ARBA00037998"/>
    </source>
</evidence>
<feature type="transmembrane region" description="Helical" evidence="9">
    <location>
        <begin position="186"/>
        <end position="210"/>
    </location>
</feature>
<dbReference type="OrthoDB" id="9807115at2"/>
<comment type="caution">
    <text evidence="10">The sequence shown here is derived from an EMBL/GenBank/DDBJ whole genome shotgun (WGS) entry which is preliminary data.</text>
</comment>
<evidence type="ECO:0000313" key="11">
    <source>
        <dbReference type="Proteomes" id="UP000294881"/>
    </source>
</evidence>
<feature type="transmembrane region" description="Helical" evidence="9">
    <location>
        <begin position="238"/>
        <end position="258"/>
    </location>
</feature>
<dbReference type="RefSeq" id="WP_132010241.1">
    <property type="nucleotide sequence ID" value="NZ_JBHUNN010000002.1"/>
</dbReference>
<evidence type="ECO:0000256" key="5">
    <source>
        <dbReference type="ARBA" id="ARBA00022970"/>
    </source>
</evidence>
<dbReference type="Pfam" id="PF02653">
    <property type="entry name" value="BPD_transp_2"/>
    <property type="match status" value="1"/>
</dbReference>
<organism evidence="10 11">
    <name type="scientific">Camelimonas lactis</name>
    <dbReference type="NCBI Taxonomy" id="659006"/>
    <lineage>
        <taxon>Bacteria</taxon>
        <taxon>Pseudomonadati</taxon>
        <taxon>Pseudomonadota</taxon>
        <taxon>Alphaproteobacteria</taxon>
        <taxon>Hyphomicrobiales</taxon>
        <taxon>Chelatococcaceae</taxon>
        <taxon>Camelimonas</taxon>
    </lineage>
</organism>
<dbReference type="GO" id="GO:0006865">
    <property type="term" value="P:amino acid transport"/>
    <property type="evidence" value="ECO:0007669"/>
    <property type="project" value="UniProtKB-KW"/>
</dbReference>
<feature type="transmembrane region" description="Helical" evidence="9">
    <location>
        <begin position="6"/>
        <end position="29"/>
    </location>
</feature>
<evidence type="ECO:0000256" key="3">
    <source>
        <dbReference type="ARBA" id="ARBA00022475"/>
    </source>
</evidence>
<keyword evidence="3" id="KW-1003">Cell membrane</keyword>
<keyword evidence="6 9" id="KW-1133">Transmembrane helix</keyword>
<gene>
    <name evidence="10" type="ORF">EV666_1177</name>
</gene>
<dbReference type="PANTHER" id="PTHR11795">
    <property type="entry name" value="BRANCHED-CHAIN AMINO ACID TRANSPORT SYSTEM PERMEASE PROTEIN LIVH"/>
    <property type="match status" value="1"/>
</dbReference>
<proteinExistence type="inferred from homology"/>
<evidence type="ECO:0000256" key="4">
    <source>
        <dbReference type="ARBA" id="ARBA00022692"/>
    </source>
</evidence>
<dbReference type="Proteomes" id="UP000294881">
    <property type="component" value="Unassembled WGS sequence"/>
</dbReference>
<evidence type="ECO:0000256" key="9">
    <source>
        <dbReference type="SAM" id="Phobius"/>
    </source>
</evidence>
<feature type="transmembrane region" description="Helical" evidence="9">
    <location>
        <begin position="65"/>
        <end position="83"/>
    </location>
</feature>
<keyword evidence="11" id="KW-1185">Reference proteome</keyword>
<dbReference type="InterPro" id="IPR001851">
    <property type="entry name" value="ABC_transp_permease"/>
</dbReference>
<evidence type="ECO:0000256" key="6">
    <source>
        <dbReference type="ARBA" id="ARBA00022989"/>
    </source>
</evidence>
<dbReference type="GO" id="GO:0022857">
    <property type="term" value="F:transmembrane transporter activity"/>
    <property type="evidence" value="ECO:0007669"/>
    <property type="project" value="InterPro"/>
</dbReference>
<dbReference type="InterPro" id="IPR052157">
    <property type="entry name" value="BCAA_transport_permease"/>
</dbReference>
<keyword evidence="4 9" id="KW-0812">Transmembrane</keyword>
<keyword evidence="7 9" id="KW-0472">Membrane</keyword>
<evidence type="ECO:0000313" key="10">
    <source>
        <dbReference type="EMBL" id="TCO09484.1"/>
    </source>
</evidence>
<feature type="transmembrane region" description="Helical" evidence="9">
    <location>
        <begin position="135"/>
        <end position="159"/>
    </location>
</feature>
<evidence type="ECO:0000256" key="2">
    <source>
        <dbReference type="ARBA" id="ARBA00022448"/>
    </source>
</evidence>
<protein>
    <submittedName>
        <fullName evidence="10">Branched-chain amino acid transport system permease protein</fullName>
    </submittedName>
</protein>